<feature type="transmembrane region" description="Helical" evidence="6">
    <location>
        <begin position="240"/>
        <end position="269"/>
    </location>
</feature>
<feature type="transmembrane region" description="Helical" evidence="6">
    <location>
        <begin position="129"/>
        <end position="150"/>
    </location>
</feature>
<evidence type="ECO:0000256" key="2">
    <source>
        <dbReference type="ARBA" id="ARBA00022475"/>
    </source>
</evidence>
<evidence type="ECO:0000256" key="5">
    <source>
        <dbReference type="ARBA" id="ARBA00023136"/>
    </source>
</evidence>
<protein>
    <submittedName>
        <fullName evidence="7">Branched-chain amino acid ABC transporter permease</fullName>
    </submittedName>
</protein>
<feature type="transmembrane region" description="Helical" evidence="6">
    <location>
        <begin position="281"/>
        <end position="305"/>
    </location>
</feature>
<evidence type="ECO:0000256" key="1">
    <source>
        <dbReference type="ARBA" id="ARBA00004651"/>
    </source>
</evidence>
<dbReference type="AlphaFoldDB" id="A0A329Y1H8"/>
<dbReference type="GO" id="GO:0005886">
    <property type="term" value="C:plasma membrane"/>
    <property type="evidence" value="ECO:0007669"/>
    <property type="project" value="UniProtKB-SubCell"/>
</dbReference>
<comment type="caution">
    <text evidence="7">The sequence shown here is derived from an EMBL/GenBank/DDBJ whole genome shotgun (WGS) entry which is preliminary data.</text>
</comment>
<dbReference type="PANTHER" id="PTHR30482:SF17">
    <property type="entry name" value="ABC TRANSPORTER ATP-BINDING PROTEIN"/>
    <property type="match status" value="1"/>
</dbReference>
<dbReference type="Proteomes" id="UP000251205">
    <property type="component" value="Unassembled WGS sequence"/>
</dbReference>
<dbReference type="InterPro" id="IPR043428">
    <property type="entry name" value="LivM-like"/>
</dbReference>
<accession>A0A329Y1H8</accession>
<feature type="transmembrane region" description="Helical" evidence="6">
    <location>
        <begin position="39"/>
        <end position="66"/>
    </location>
</feature>
<name>A0A329Y1H8_RHITR</name>
<keyword evidence="3 6" id="KW-0812">Transmembrane</keyword>
<evidence type="ECO:0000256" key="6">
    <source>
        <dbReference type="SAM" id="Phobius"/>
    </source>
</evidence>
<dbReference type="CDD" id="cd06581">
    <property type="entry name" value="TM_PBP1_LivM_like"/>
    <property type="match status" value="1"/>
</dbReference>
<evidence type="ECO:0000256" key="3">
    <source>
        <dbReference type="ARBA" id="ARBA00022692"/>
    </source>
</evidence>
<keyword evidence="4 6" id="KW-1133">Transmembrane helix</keyword>
<evidence type="ECO:0000313" key="8">
    <source>
        <dbReference type="Proteomes" id="UP000251205"/>
    </source>
</evidence>
<keyword evidence="5 6" id="KW-0472">Membrane</keyword>
<organism evidence="7 8">
    <name type="scientific">Rhizobium tropici</name>
    <dbReference type="NCBI Taxonomy" id="398"/>
    <lineage>
        <taxon>Bacteria</taxon>
        <taxon>Pseudomonadati</taxon>
        <taxon>Pseudomonadota</taxon>
        <taxon>Alphaproteobacteria</taxon>
        <taxon>Hyphomicrobiales</taxon>
        <taxon>Rhizobiaceae</taxon>
        <taxon>Rhizobium/Agrobacterium group</taxon>
        <taxon>Rhizobium</taxon>
    </lineage>
</organism>
<dbReference type="EMBL" id="QMKK01000058">
    <property type="protein sequence ID" value="RAX37751.1"/>
    <property type="molecule type" value="Genomic_DNA"/>
</dbReference>
<gene>
    <name evidence="7" type="ORF">DQ393_30630</name>
</gene>
<dbReference type="RefSeq" id="WP_112345454.1">
    <property type="nucleotide sequence ID" value="NZ_QMKK01000058.1"/>
</dbReference>
<sequence length="327" mass="34172">MTLASPFARSLVTVGLIAAVLIVVPFVGSRYTVLLTTEIAAVLSIALMWNLLAGFGGIVFMGFQVFIGIGGYTLFMVANGLGLPPFPFVVVSGLVCATFALLITPILFRLSGAQLAIGSWVISEVVRLIVYHTAVLGGGGGVALTAVRGIDRSVRLFATYGTAAIVLLIALLTCVGLMRGRFGLALRAMKDSSLAAEAMGVTIRKTQTYVLLIAAAIGGAAGACYYMVALQVSPTAGFSMNWMAIILFAVILGGIGTLEGPIVGVAIYFLLRETMGNIGSFYFIILGLLAIGVTLFVPGGAWGLLKSVIRIDLLPIRRTMREAGQSA</sequence>
<comment type="subcellular location">
    <subcellularLocation>
        <location evidence="1">Cell membrane</location>
        <topology evidence="1">Multi-pass membrane protein</topology>
    </subcellularLocation>
</comment>
<feature type="transmembrane region" description="Helical" evidence="6">
    <location>
        <begin position="6"/>
        <end position="27"/>
    </location>
</feature>
<proteinExistence type="predicted"/>
<reference evidence="7 8" key="1">
    <citation type="submission" date="2018-06" db="EMBL/GenBank/DDBJ databases">
        <title>Whole Genome Sequence of an efficient microsymbiont, Rhizobium tropici.</title>
        <authorList>
            <person name="Srinivasan R."/>
            <person name="Singh H.V."/>
            <person name="Srivastava R."/>
            <person name="Kumari B."/>
            <person name="Radhakrishna A."/>
        </authorList>
    </citation>
    <scope>NUCLEOTIDE SEQUENCE [LARGE SCALE GENOMIC DNA]</scope>
    <source>
        <strain evidence="7 8">IGFRI Rhizo-19</strain>
    </source>
</reference>
<keyword evidence="2" id="KW-1003">Cell membrane</keyword>
<dbReference type="PANTHER" id="PTHR30482">
    <property type="entry name" value="HIGH-AFFINITY BRANCHED-CHAIN AMINO ACID TRANSPORT SYSTEM PERMEASE"/>
    <property type="match status" value="1"/>
</dbReference>
<evidence type="ECO:0000313" key="7">
    <source>
        <dbReference type="EMBL" id="RAX37751.1"/>
    </source>
</evidence>
<dbReference type="InterPro" id="IPR001851">
    <property type="entry name" value="ABC_transp_permease"/>
</dbReference>
<dbReference type="Pfam" id="PF02653">
    <property type="entry name" value="BPD_transp_2"/>
    <property type="match status" value="1"/>
</dbReference>
<feature type="transmembrane region" description="Helical" evidence="6">
    <location>
        <begin position="86"/>
        <end position="108"/>
    </location>
</feature>
<feature type="transmembrane region" description="Helical" evidence="6">
    <location>
        <begin position="156"/>
        <end position="178"/>
    </location>
</feature>
<feature type="transmembrane region" description="Helical" evidence="6">
    <location>
        <begin position="209"/>
        <end position="228"/>
    </location>
</feature>
<dbReference type="OrthoDB" id="9804361at2"/>
<dbReference type="GO" id="GO:0015658">
    <property type="term" value="F:branched-chain amino acid transmembrane transporter activity"/>
    <property type="evidence" value="ECO:0007669"/>
    <property type="project" value="InterPro"/>
</dbReference>
<evidence type="ECO:0000256" key="4">
    <source>
        <dbReference type="ARBA" id="ARBA00022989"/>
    </source>
</evidence>